<reference evidence="3 4" key="1">
    <citation type="journal article" date="2018" name="Proc. R. Soc. B">
        <title>A non-coding region near Follistatin controls head colour polymorphism in the Gouldian finch.</title>
        <authorList>
            <person name="Toomey M.B."/>
            <person name="Marques C.I."/>
            <person name="Andrade P."/>
            <person name="Araujo P.M."/>
            <person name="Sabatino S."/>
            <person name="Gazda M.A."/>
            <person name="Afonso S."/>
            <person name="Lopes R.J."/>
            <person name="Corbo J.C."/>
            <person name="Carneiro M."/>
        </authorList>
    </citation>
    <scope>NUCLEOTIDE SEQUENCE [LARGE SCALE GENOMIC DNA]</scope>
    <source>
        <strain evidence="3">Red01</strain>
        <tissue evidence="3">Muscle</tissue>
    </source>
</reference>
<comment type="caution">
    <text evidence="3">The sequence shown here is derived from an EMBL/GenBank/DDBJ whole genome shotgun (WGS) entry which is preliminary data.</text>
</comment>
<accession>A0A3L8Q665</accession>
<dbReference type="Pfam" id="PF16869">
    <property type="entry name" value="CNDH2_M"/>
    <property type="match status" value="1"/>
</dbReference>
<feature type="region of interest" description="Disordered" evidence="1">
    <location>
        <begin position="90"/>
        <end position="138"/>
    </location>
</feature>
<sequence length="605" mass="62577">PGSLGTSAQLLLGPVEEQEGPGTCGATQAGAVLLGGPGLARGLARGHGGHGGHWAQRPAGVLASRRDFRMNTSTPHASGAFLLELAGLSPTHPQQEQRPGTAAGTRGSGPAVPLSPSLPALTSPGSGPAEEPRSAGSGTALVRALSFCEEAGEGGTCQGCPGLPVSIQDAGEEGEGSAHPCHEGTGTGTGGEGMASGWILGNSLLQRAVQPWQWGGVPIPAGLTSLWTWHVGTRAGVALAIFQPNRLHHSLLLPSAAPALTGEAPEGIPWQTGWEWGGGSWKLLQPLPIPTSPGAAEPDNDDVPGALEDNMEVTPVPNEHIEAQRVCVGRGLGGCLCSFPGTPHFFPGAPEPPTPSPEPCVPSLEPWSPLFLSWSPPVLTVPPHVPQSTPRTRGYILRERPPTQEPRALSKVRGGPGAGETPNPGRMGPPGMAQSPCPSSPLCQEEPNPWQSLDPFGDSEEKPFRKGIFGGTGQLQGRRDSTARAGSFLATCPSVSPAPQWGIPAPTGDIPSPMSPSPWQVLPSPPVDPSQPPWTSSSVPPHDIQRGPLPLPAPRGGHTPVSPMSPAGRPFLVPHGLDDMVGGKRKRKGPRKLQDFTRWFSAACE</sequence>
<feature type="domain" description="Condensin II complex subunit H2 middle" evidence="2">
    <location>
        <begin position="61"/>
        <end position="99"/>
    </location>
</feature>
<dbReference type="OrthoDB" id="10038475at2759"/>
<feature type="compositionally biased region" description="Pro residues" evidence="1">
    <location>
        <begin position="523"/>
        <end position="532"/>
    </location>
</feature>
<dbReference type="Proteomes" id="UP000276834">
    <property type="component" value="Unassembled WGS sequence"/>
</dbReference>
<dbReference type="AlphaFoldDB" id="A0A3L8Q665"/>
<protein>
    <recommendedName>
        <fullName evidence="2">Condensin II complex subunit H2 middle domain-containing protein</fullName>
    </recommendedName>
</protein>
<gene>
    <name evidence="3" type="ORF">DV515_00018925</name>
</gene>
<proteinExistence type="predicted"/>
<dbReference type="InterPro" id="IPR031719">
    <property type="entry name" value="H2_M"/>
</dbReference>
<keyword evidence="4" id="KW-1185">Reference proteome</keyword>
<feature type="region of interest" description="Disordered" evidence="1">
    <location>
        <begin position="383"/>
        <end position="591"/>
    </location>
</feature>
<evidence type="ECO:0000259" key="2">
    <source>
        <dbReference type="Pfam" id="PF16869"/>
    </source>
</evidence>
<dbReference type="EMBL" id="QUSF01005199">
    <property type="protein sequence ID" value="RLV62806.1"/>
    <property type="molecule type" value="Genomic_DNA"/>
</dbReference>
<organism evidence="3 4">
    <name type="scientific">Chloebia gouldiae</name>
    <name type="common">Gouldian finch</name>
    <name type="synonym">Erythrura gouldiae</name>
    <dbReference type="NCBI Taxonomy" id="44316"/>
    <lineage>
        <taxon>Eukaryota</taxon>
        <taxon>Metazoa</taxon>
        <taxon>Chordata</taxon>
        <taxon>Craniata</taxon>
        <taxon>Vertebrata</taxon>
        <taxon>Euteleostomi</taxon>
        <taxon>Archelosauria</taxon>
        <taxon>Archosauria</taxon>
        <taxon>Dinosauria</taxon>
        <taxon>Saurischia</taxon>
        <taxon>Theropoda</taxon>
        <taxon>Coelurosauria</taxon>
        <taxon>Aves</taxon>
        <taxon>Neognathae</taxon>
        <taxon>Neoaves</taxon>
        <taxon>Telluraves</taxon>
        <taxon>Australaves</taxon>
        <taxon>Passeriformes</taxon>
        <taxon>Passeroidea</taxon>
        <taxon>Passeridae</taxon>
        <taxon>Chloebia</taxon>
    </lineage>
</organism>
<name>A0A3L8Q665_CHLGU</name>
<evidence type="ECO:0000313" key="3">
    <source>
        <dbReference type="EMBL" id="RLV62806.1"/>
    </source>
</evidence>
<evidence type="ECO:0000313" key="4">
    <source>
        <dbReference type="Proteomes" id="UP000276834"/>
    </source>
</evidence>
<feature type="non-terminal residue" evidence="3">
    <location>
        <position position="1"/>
    </location>
</feature>
<evidence type="ECO:0000256" key="1">
    <source>
        <dbReference type="SAM" id="MobiDB-lite"/>
    </source>
</evidence>
<feature type="compositionally biased region" description="Low complexity" evidence="1">
    <location>
        <begin position="108"/>
        <end position="128"/>
    </location>
</feature>